<dbReference type="AlphaFoldDB" id="A0A679IYT9"/>
<dbReference type="EMBL" id="LR743507">
    <property type="protein sequence ID" value="CAA2099195.1"/>
    <property type="molecule type" value="Genomic_DNA"/>
</dbReference>
<evidence type="ECO:0000313" key="2">
    <source>
        <dbReference type="EMBL" id="CAA2099195.1"/>
    </source>
</evidence>
<evidence type="ECO:0008006" key="3">
    <source>
        <dbReference type="Google" id="ProtNLM"/>
    </source>
</evidence>
<keyword evidence="1" id="KW-0732">Signal</keyword>
<proteinExistence type="predicted"/>
<organism evidence="2">
    <name type="scientific">Variovorax paradoxus</name>
    <dbReference type="NCBI Taxonomy" id="34073"/>
    <lineage>
        <taxon>Bacteria</taxon>
        <taxon>Pseudomonadati</taxon>
        <taxon>Pseudomonadota</taxon>
        <taxon>Betaproteobacteria</taxon>
        <taxon>Burkholderiales</taxon>
        <taxon>Comamonadaceae</taxon>
        <taxon>Variovorax</taxon>
    </lineage>
</organism>
<accession>A0A679IYT9</accession>
<name>A0A679IYT9_VARPD</name>
<protein>
    <recommendedName>
        <fullName evidence="3">WxL domain-containing protein</fullName>
    </recommendedName>
</protein>
<feature type="signal peptide" evidence="1">
    <location>
        <begin position="1"/>
        <end position="25"/>
    </location>
</feature>
<gene>
    <name evidence="2" type="ORF">VVAX_00115</name>
</gene>
<evidence type="ECO:0000256" key="1">
    <source>
        <dbReference type="SAM" id="SignalP"/>
    </source>
</evidence>
<reference evidence="2" key="1">
    <citation type="submission" date="2019-12" db="EMBL/GenBank/DDBJ databases">
        <authorList>
            <person name="Cremers G."/>
        </authorList>
    </citation>
    <scope>NUCLEOTIDE SEQUENCE</scope>
    <source>
        <strain evidence="2">Vvax</strain>
    </source>
</reference>
<dbReference type="RefSeq" id="WP_339087906.1">
    <property type="nucleotide sequence ID" value="NZ_LR743507.1"/>
</dbReference>
<sequence>MRNGRGPFAAVAPLCAAALVAAAHAPVRAGTATTTGLGVPASTDLKFTINIDKFVFFRLGDGAWPAVNGTVNTAAFTLAPTIPGGPTSPVTGNNTAANWNGGAPVLAVSPAAGVKLAVEVRSNGGQVALRATASTPLTSGSNTIPMSEITIASDDATLPAPPIPNAGAGTTVNVTPTSFGTLVTQRAANWTFSYANLTSRPAGLYTGQVTFTASSP</sequence>
<feature type="chain" id="PRO_5025405413" description="WxL domain-containing protein" evidence="1">
    <location>
        <begin position="26"/>
        <end position="216"/>
    </location>
</feature>